<keyword evidence="17" id="KW-0675">Receptor</keyword>
<keyword evidence="3 11" id="KW-1134">Transmembrane beta strand</keyword>
<keyword evidence="2 11" id="KW-0813">Transport</keyword>
<dbReference type="PROSITE" id="PS52016">
    <property type="entry name" value="TONB_DEPENDENT_REC_3"/>
    <property type="match status" value="1"/>
</dbReference>
<dbReference type="RefSeq" id="WP_168449047.1">
    <property type="nucleotide sequence ID" value="NZ_JAAWWK010000001.1"/>
</dbReference>
<evidence type="ECO:0000256" key="2">
    <source>
        <dbReference type="ARBA" id="ARBA00022448"/>
    </source>
</evidence>
<feature type="compositionally biased region" description="Basic and acidic residues" evidence="13">
    <location>
        <begin position="562"/>
        <end position="571"/>
    </location>
</feature>
<evidence type="ECO:0000256" key="12">
    <source>
        <dbReference type="RuleBase" id="RU003357"/>
    </source>
</evidence>
<evidence type="ECO:0000256" key="5">
    <source>
        <dbReference type="ARBA" id="ARBA00022692"/>
    </source>
</evidence>
<dbReference type="EMBL" id="JAAWWK010000001">
    <property type="protein sequence ID" value="NKI16530.1"/>
    <property type="molecule type" value="Genomic_DNA"/>
</dbReference>
<evidence type="ECO:0000259" key="16">
    <source>
        <dbReference type="Pfam" id="PF07715"/>
    </source>
</evidence>
<dbReference type="InterPro" id="IPR036942">
    <property type="entry name" value="Beta-barrel_TonB_sf"/>
</dbReference>
<comment type="subcellular location">
    <subcellularLocation>
        <location evidence="1 11">Cell outer membrane</location>
        <topology evidence="1 11">Multi-pass membrane protein</topology>
    </subcellularLocation>
</comment>
<dbReference type="InterPro" id="IPR000531">
    <property type="entry name" value="Beta-barrel_TonB"/>
</dbReference>
<evidence type="ECO:0000313" key="18">
    <source>
        <dbReference type="Proteomes" id="UP000765845"/>
    </source>
</evidence>
<sequence>MKPFQPKALCLAIASLIPLSTLTSQASAAGFALEEVIVTARKKEETLQDVPVAVTSMSADDLVALNLSQTSELGSFTPGLYIEQTPAQGGSTSKVTLRGQVQTDSLITLDPSVGWYIDDVYLARAYGTTNSMFDLTQVEVLKGPQGTLYGRNTTGGAIKLNTAKADPFGEVEGFLSATHGNYDTRRYGGAINLPLISEKLAIRLAGQIDQKNDGHGRVVVYKRDDSAALPQPLNILNDYNQNVDSVEEVGTRDNDLIRLGVTLEATDSLRLLFSYEDNSSILTSPSRNLSQEDPWAGDASTTPAFLPLGRRDNQGYYDAELNAINISYSDTITSAFTVEYDITDSIQAKLVYGYRETDTAFNSDIDGTSVPLATFEGLFEQFAEQESVEAQLGGLAFDGGLDWIAGLYFFEETGFDESKAGGILSNAGGNLYNLNRGDAVNKSQSAFVSGTLMLSEELSATLGVRATEDEKSLLVTNYYARLATGDVGPDRSNPDGTSNNCGMDRNSPPPNANFENCTWQGSDTYNFISWTASVDWRLTDDAMLYLKNASSSRSGGQNARGGTEDSAKPFDPETATDIELGLKSTWLDNSLRVNAAYYHTFYEDIQQTILTQVVSGSDVRLATQVYNAAEADLDGVEMDVEWVISPSLMLAVTGAYLTWEFEEGSFILPSAPELEGSARLNYLVPLEGGELMFDVNVTSRSKSLSNAVNGQDDIDKFDAATAQSVTLLGARVSFAMHDYGVNVAVWGRNLEDKEYATTAQLVQVDAGTTAGLGASTGNNVALANAPLGEPRTFGLDIRYDF</sequence>
<evidence type="ECO:0000256" key="10">
    <source>
        <dbReference type="ARBA" id="ARBA00023237"/>
    </source>
</evidence>
<keyword evidence="8 12" id="KW-0798">TonB box</keyword>
<comment type="similarity">
    <text evidence="11 12">Belongs to the TonB-dependent receptor family.</text>
</comment>
<dbReference type="Proteomes" id="UP000765845">
    <property type="component" value="Unassembled WGS sequence"/>
</dbReference>
<dbReference type="Pfam" id="PF07715">
    <property type="entry name" value="Plug"/>
    <property type="match status" value="1"/>
</dbReference>
<dbReference type="PANTHER" id="PTHR32552:SF81">
    <property type="entry name" value="TONB-DEPENDENT OUTER MEMBRANE RECEPTOR"/>
    <property type="match status" value="1"/>
</dbReference>
<comment type="caution">
    <text evidence="17">The sequence shown here is derived from an EMBL/GenBank/DDBJ whole genome shotgun (WGS) entry which is preliminary data.</text>
</comment>
<evidence type="ECO:0000256" key="8">
    <source>
        <dbReference type="ARBA" id="ARBA00023077"/>
    </source>
</evidence>
<evidence type="ECO:0000256" key="9">
    <source>
        <dbReference type="ARBA" id="ARBA00023136"/>
    </source>
</evidence>
<dbReference type="InterPro" id="IPR039426">
    <property type="entry name" value="TonB-dep_rcpt-like"/>
</dbReference>
<feature type="signal peptide" evidence="14">
    <location>
        <begin position="1"/>
        <end position="28"/>
    </location>
</feature>
<evidence type="ECO:0000256" key="7">
    <source>
        <dbReference type="ARBA" id="ARBA00023065"/>
    </source>
</evidence>
<organism evidence="17 18">
    <name type="scientific">Spongiibacter thalassae</name>
    <dbReference type="NCBI Taxonomy" id="2721624"/>
    <lineage>
        <taxon>Bacteria</taxon>
        <taxon>Pseudomonadati</taxon>
        <taxon>Pseudomonadota</taxon>
        <taxon>Gammaproteobacteria</taxon>
        <taxon>Cellvibrionales</taxon>
        <taxon>Spongiibacteraceae</taxon>
        <taxon>Spongiibacter</taxon>
    </lineage>
</organism>
<evidence type="ECO:0000256" key="13">
    <source>
        <dbReference type="SAM" id="MobiDB-lite"/>
    </source>
</evidence>
<evidence type="ECO:0000256" key="4">
    <source>
        <dbReference type="ARBA" id="ARBA00022496"/>
    </source>
</evidence>
<keyword evidence="18" id="KW-1185">Reference proteome</keyword>
<dbReference type="InterPro" id="IPR012910">
    <property type="entry name" value="Plug_dom"/>
</dbReference>
<proteinExistence type="inferred from homology"/>
<evidence type="ECO:0000256" key="3">
    <source>
        <dbReference type="ARBA" id="ARBA00022452"/>
    </source>
</evidence>
<gene>
    <name evidence="17" type="ORF">HCU74_03745</name>
</gene>
<dbReference type="Gene3D" id="2.40.170.20">
    <property type="entry name" value="TonB-dependent receptor, beta-barrel domain"/>
    <property type="match status" value="1"/>
</dbReference>
<evidence type="ECO:0000256" key="11">
    <source>
        <dbReference type="PROSITE-ProRule" id="PRU01360"/>
    </source>
</evidence>
<evidence type="ECO:0000256" key="14">
    <source>
        <dbReference type="SAM" id="SignalP"/>
    </source>
</evidence>
<evidence type="ECO:0000256" key="1">
    <source>
        <dbReference type="ARBA" id="ARBA00004571"/>
    </source>
</evidence>
<feature type="region of interest" description="Disordered" evidence="13">
    <location>
        <begin position="550"/>
        <end position="573"/>
    </location>
</feature>
<dbReference type="SUPFAM" id="SSF56935">
    <property type="entry name" value="Porins"/>
    <property type="match status" value="1"/>
</dbReference>
<keyword evidence="10 11" id="KW-0998">Cell outer membrane</keyword>
<feature type="domain" description="TonB-dependent receptor plug" evidence="16">
    <location>
        <begin position="47"/>
        <end position="157"/>
    </location>
</feature>
<keyword evidence="9 11" id="KW-0472">Membrane</keyword>
<evidence type="ECO:0000256" key="6">
    <source>
        <dbReference type="ARBA" id="ARBA00023004"/>
    </source>
</evidence>
<reference evidence="17 18" key="1">
    <citation type="submission" date="2020-04" db="EMBL/GenBank/DDBJ databases">
        <authorList>
            <person name="Yoon J."/>
        </authorList>
    </citation>
    <scope>NUCLEOTIDE SEQUENCE [LARGE SCALE GENOMIC DNA]</scope>
    <source>
        <strain evidence="17 18">KMU-166</strain>
    </source>
</reference>
<accession>A0ABX1GC40</accession>
<name>A0ABX1GC40_9GAMM</name>
<keyword evidence="6" id="KW-0408">Iron</keyword>
<dbReference type="Pfam" id="PF00593">
    <property type="entry name" value="TonB_dep_Rec_b-barrel"/>
    <property type="match status" value="1"/>
</dbReference>
<feature type="domain" description="TonB-dependent receptor-like beta-barrel" evidence="15">
    <location>
        <begin position="289"/>
        <end position="750"/>
    </location>
</feature>
<evidence type="ECO:0000313" key="17">
    <source>
        <dbReference type="EMBL" id="NKI16530.1"/>
    </source>
</evidence>
<evidence type="ECO:0000259" key="15">
    <source>
        <dbReference type="Pfam" id="PF00593"/>
    </source>
</evidence>
<feature type="region of interest" description="Disordered" evidence="13">
    <location>
        <begin position="485"/>
        <end position="514"/>
    </location>
</feature>
<keyword evidence="7" id="KW-0406">Ion transport</keyword>
<protein>
    <submittedName>
        <fullName evidence="17">TonB-dependent receptor</fullName>
    </submittedName>
</protein>
<keyword evidence="14" id="KW-0732">Signal</keyword>
<dbReference type="PANTHER" id="PTHR32552">
    <property type="entry name" value="FERRICHROME IRON RECEPTOR-RELATED"/>
    <property type="match status" value="1"/>
</dbReference>
<keyword evidence="5 11" id="KW-0812">Transmembrane</keyword>
<keyword evidence="4" id="KW-0410">Iron transport</keyword>
<feature type="chain" id="PRO_5045500296" evidence="14">
    <location>
        <begin position="29"/>
        <end position="801"/>
    </location>
</feature>